<sequence>MGSHCKVLWPSAITSETHDTYIYGWMQPLYCVAGVLRADTLQKAEALLLSSRSQEEWNVIQQCCGSLPAVIGRTDSAGSQASQVQLFGEPGERPAIVYYRRPNLRYLEIYALDFQIYANARRPSLASITSHDFTAPSRPETSLGPLVLAQLNYGTYLDQHIQLVVRGEKTRPSTRSYVFSALLHVPDWPVMSKIFNSLRAGVQSRTLDGILSGTRDLLGGISACCNQVDTRLEQGILLPKQIPRLYRSTVPSTSNYISFYVHFWNTVWLILNDITIGLAFGTFLSENALPLATLLSSPLKTLLVHLPRHALLWLNNWPAGLKLNTELSQFYCHSLLGIVVAWSRVLETVLLPSLPNLIYIAGLLGTCGMTMTISMTSDLLSCFTLHLFICYRASALIFSYQLSIAGSLWNLFRGKRYNILRNRKDAWDYDVDQLLLGTMLFTLVAFLSPTTLTYYSFFAMARLFVVVVHAALDTALVLMNHFPLFALLLRIKSPLRMPGGVFYRLPKDGSTPTLEIQPIAFGRIFDHYGNVPIASLSSLTCAEQTSAQ</sequence>
<keyword evidence="1" id="KW-1133">Transmembrane helix</keyword>
<dbReference type="GO" id="GO:0006506">
    <property type="term" value="P:GPI anchor biosynthetic process"/>
    <property type="evidence" value="ECO:0007669"/>
    <property type="project" value="InterPro"/>
</dbReference>
<keyword evidence="1" id="KW-0812">Transmembrane</keyword>
<dbReference type="PANTHER" id="PTHR21329">
    <property type="entry name" value="PHOSPHATIDYLINOSITOL N-ACETYLGLUCOSAMINYLTRANSFERASE SUBUNIT Q-RELATED"/>
    <property type="match status" value="1"/>
</dbReference>
<evidence type="ECO:0000313" key="3">
    <source>
        <dbReference type="Proteomes" id="UP000813824"/>
    </source>
</evidence>
<dbReference type="AlphaFoldDB" id="A0A8K0UTH7"/>
<proteinExistence type="predicted"/>
<gene>
    <name evidence="2" type="ORF">BXZ70DRAFT_62119</name>
</gene>
<dbReference type="OrthoDB" id="70250at2759"/>
<evidence type="ECO:0000313" key="2">
    <source>
        <dbReference type="EMBL" id="KAH8102231.1"/>
    </source>
</evidence>
<name>A0A8K0UTH7_9AGAR</name>
<keyword evidence="3" id="KW-1185">Reference proteome</keyword>
<dbReference type="GO" id="GO:0005783">
    <property type="term" value="C:endoplasmic reticulum"/>
    <property type="evidence" value="ECO:0007669"/>
    <property type="project" value="TreeGrafter"/>
</dbReference>
<feature type="transmembrane region" description="Helical" evidence="1">
    <location>
        <begin position="433"/>
        <end position="457"/>
    </location>
</feature>
<reference evidence="2" key="1">
    <citation type="journal article" date="2021" name="New Phytol.">
        <title>Evolutionary innovations through gain and loss of genes in the ectomycorrhizal Boletales.</title>
        <authorList>
            <person name="Wu G."/>
            <person name="Miyauchi S."/>
            <person name="Morin E."/>
            <person name="Kuo A."/>
            <person name="Drula E."/>
            <person name="Varga T."/>
            <person name="Kohler A."/>
            <person name="Feng B."/>
            <person name="Cao Y."/>
            <person name="Lipzen A."/>
            <person name="Daum C."/>
            <person name="Hundley H."/>
            <person name="Pangilinan J."/>
            <person name="Johnson J."/>
            <person name="Barry K."/>
            <person name="LaButti K."/>
            <person name="Ng V."/>
            <person name="Ahrendt S."/>
            <person name="Min B."/>
            <person name="Choi I.G."/>
            <person name="Park H."/>
            <person name="Plett J.M."/>
            <person name="Magnuson J."/>
            <person name="Spatafora J.W."/>
            <person name="Nagy L.G."/>
            <person name="Henrissat B."/>
            <person name="Grigoriev I.V."/>
            <person name="Yang Z.L."/>
            <person name="Xu J."/>
            <person name="Martin F.M."/>
        </authorList>
    </citation>
    <scope>NUCLEOTIDE SEQUENCE</scope>
    <source>
        <strain evidence="2">KKN 215</strain>
    </source>
</reference>
<evidence type="ECO:0000256" key="1">
    <source>
        <dbReference type="SAM" id="Phobius"/>
    </source>
</evidence>
<keyword evidence="1" id="KW-0472">Membrane</keyword>
<dbReference type="EMBL" id="JAEVFJ010000010">
    <property type="protein sequence ID" value="KAH8102231.1"/>
    <property type="molecule type" value="Genomic_DNA"/>
</dbReference>
<protein>
    <submittedName>
        <fullName evidence="2">Gpi1-domain-containing protein</fullName>
    </submittedName>
</protein>
<accession>A0A8K0UTH7</accession>
<dbReference type="PANTHER" id="PTHR21329:SF3">
    <property type="entry name" value="PHOSPHATIDYLINOSITOL N-ACETYLGLUCOSAMINYLTRANSFERASE SUBUNIT Q"/>
    <property type="match status" value="1"/>
</dbReference>
<dbReference type="Pfam" id="PF05024">
    <property type="entry name" value="Gpi1"/>
    <property type="match status" value="1"/>
</dbReference>
<feature type="transmembrane region" description="Helical" evidence="1">
    <location>
        <begin position="357"/>
        <end position="377"/>
    </location>
</feature>
<dbReference type="GO" id="GO:0016020">
    <property type="term" value="C:membrane"/>
    <property type="evidence" value="ECO:0007669"/>
    <property type="project" value="InterPro"/>
</dbReference>
<feature type="transmembrane region" description="Helical" evidence="1">
    <location>
        <begin position="383"/>
        <end position="412"/>
    </location>
</feature>
<dbReference type="InterPro" id="IPR007720">
    <property type="entry name" value="PigQ/GPI1"/>
</dbReference>
<feature type="transmembrane region" description="Helical" evidence="1">
    <location>
        <begin position="463"/>
        <end position="489"/>
    </location>
</feature>
<organism evidence="2 3">
    <name type="scientific">Cristinia sonorae</name>
    <dbReference type="NCBI Taxonomy" id="1940300"/>
    <lineage>
        <taxon>Eukaryota</taxon>
        <taxon>Fungi</taxon>
        <taxon>Dikarya</taxon>
        <taxon>Basidiomycota</taxon>
        <taxon>Agaricomycotina</taxon>
        <taxon>Agaricomycetes</taxon>
        <taxon>Agaricomycetidae</taxon>
        <taxon>Agaricales</taxon>
        <taxon>Pleurotineae</taxon>
        <taxon>Stephanosporaceae</taxon>
        <taxon>Cristinia</taxon>
    </lineage>
</organism>
<feature type="transmembrane region" description="Helical" evidence="1">
    <location>
        <begin position="327"/>
        <end position="345"/>
    </location>
</feature>
<dbReference type="Proteomes" id="UP000813824">
    <property type="component" value="Unassembled WGS sequence"/>
</dbReference>
<comment type="caution">
    <text evidence="2">The sequence shown here is derived from an EMBL/GenBank/DDBJ whole genome shotgun (WGS) entry which is preliminary data.</text>
</comment>